<gene>
    <name evidence="3" type="ORF">AMON00008_LOCUS1132</name>
</gene>
<dbReference type="GO" id="GO:0004175">
    <property type="term" value="F:endopeptidase activity"/>
    <property type="evidence" value="ECO:0007669"/>
    <property type="project" value="UniProtKB-ARBA"/>
</dbReference>
<dbReference type="GO" id="GO:0080120">
    <property type="term" value="P:CAAX-box protein maturation"/>
    <property type="evidence" value="ECO:0007669"/>
    <property type="project" value="UniProtKB-ARBA"/>
</dbReference>
<evidence type="ECO:0000259" key="2">
    <source>
        <dbReference type="Pfam" id="PF02517"/>
    </source>
</evidence>
<keyword evidence="1" id="KW-0472">Membrane</keyword>
<reference evidence="3" key="1">
    <citation type="submission" date="2021-01" db="EMBL/GenBank/DDBJ databases">
        <authorList>
            <person name="Corre E."/>
            <person name="Pelletier E."/>
            <person name="Niang G."/>
            <person name="Scheremetjew M."/>
            <person name="Finn R."/>
            <person name="Kale V."/>
            <person name="Holt S."/>
            <person name="Cochrane G."/>
            <person name="Meng A."/>
            <person name="Brown T."/>
            <person name="Cohen L."/>
        </authorList>
    </citation>
    <scope>NUCLEOTIDE SEQUENCE</scope>
    <source>
        <strain evidence="3">CCMP3105</strain>
    </source>
</reference>
<organism evidence="3">
    <name type="scientific">Alexandrium monilatum</name>
    <dbReference type="NCBI Taxonomy" id="311494"/>
    <lineage>
        <taxon>Eukaryota</taxon>
        <taxon>Sar</taxon>
        <taxon>Alveolata</taxon>
        <taxon>Dinophyceae</taxon>
        <taxon>Gonyaulacales</taxon>
        <taxon>Pyrocystaceae</taxon>
        <taxon>Alexandrium</taxon>
    </lineage>
</organism>
<accession>A0A7S4PTX0</accession>
<evidence type="ECO:0000256" key="1">
    <source>
        <dbReference type="SAM" id="Phobius"/>
    </source>
</evidence>
<evidence type="ECO:0000313" key="3">
    <source>
        <dbReference type="EMBL" id="CAE4561513.1"/>
    </source>
</evidence>
<name>A0A7S4PTX0_9DINO</name>
<feature type="transmembrane region" description="Helical" evidence="1">
    <location>
        <begin position="52"/>
        <end position="72"/>
    </location>
</feature>
<dbReference type="AlphaFoldDB" id="A0A7S4PTX0"/>
<protein>
    <recommendedName>
        <fullName evidence="2">CAAX prenyl protease 2/Lysostaphin resistance protein A-like domain-containing protein</fullName>
    </recommendedName>
</protein>
<feature type="domain" description="CAAX prenyl protease 2/Lysostaphin resistance protein A-like" evidence="2">
    <location>
        <begin position="92"/>
        <end position="211"/>
    </location>
</feature>
<feature type="transmembrane region" description="Helical" evidence="1">
    <location>
        <begin position="199"/>
        <end position="223"/>
    </location>
</feature>
<dbReference type="InterPro" id="IPR003675">
    <property type="entry name" value="Rce1/LyrA-like_dom"/>
</dbReference>
<dbReference type="Pfam" id="PF02517">
    <property type="entry name" value="Rce1-like"/>
    <property type="match status" value="1"/>
</dbReference>
<feature type="transmembrane region" description="Helical" evidence="1">
    <location>
        <begin position="169"/>
        <end position="187"/>
    </location>
</feature>
<keyword evidence="1" id="KW-0812">Transmembrane</keyword>
<sequence>MKLPSRSELHGPMWHMSEGLPLPQLGICRGCLGQFWQSPAALGLERGTRGRAWLASSLAIAGGGMLALGLIGRATGFLRPGPPPSWCDAAGLAVLDFAVVAFVEEAFYRGMLLRRPDGAVGEALLGCDGRAESADARPVVRPPRWEQATVVAVSYLHELDAFESSVPTLVPLFRSWPFALLLVLLMVCNQELVIRTGSLWPAVVMHGTCVWLWMVLGGGMLLLPREDLPCGSVAA</sequence>
<proteinExistence type="predicted"/>
<keyword evidence="1" id="KW-1133">Transmembrane helix</keyword>
<dbReference type="EMBL" id="HBNR01001605">
    <property type="protein sequence ID" value="CAE4561513.1"/>
    <property type="molecule type" value="Transcribed_RNA"/>
</dbReference>